<feature type="region of interest" description="Disordered" evidence="1">
    <location>
        <begin position="325"/>
        <end position="348"/>
    </location>
</feature>
<gene>
    <name evidence="2" type="ORF">JK361_04585</name>
</gene>
<protein>
    <submittedName>
        <fullName evidence="2">Uncharacterized protein</fullName>
    </submittedName>
</protein>
<dbReference type="EMBL" id="JAERRH010000002">
    <property type="protein sequence ID" value="MBL1103889.1"/>
    <property type="molecule type" value="Genomic_DNA"/>
</dbReference>
<evidence type="ECO:0000313" key="3">
    <source>
        <dbReference type="Proteomes" id="UP000621386"/>
    </source>
</evidence>
<dbReference type="RefSeq" id="WP_201814357.1">
    <property type="nucleotide sequence ID" value="NZ_JAERRH010000002.1"/>
</dbReference>
<name>A0ABS1NVB4_9ACTN</name>
<evidence type="ECO:0000313" key="2">
    <source>
        <dbReference type="EMBL" id="MBL1103889.1"/>
    </source>
</evidence>
<proteinExistence type="predicted"/>
<evidence type="ECO:0000256" key="1">
    <source>
        <dbReference type="SAM" id="MobiDB-lite"/>
    </source>
</evidence>
<sequence>MTYIDTRTRANAAESGVPHAPEEVIAEWHALAETVCGELRHAGLPAYVVHPGAPADRRAGACVSVDTLDGPAGGVHVDWNPGDSLTDAALGCMEPGRSQLLEPVIEHYVRVGSLMDETIRSVLTLAGFRTRDAVELDDLSSGTHVAGRQPRQWYLEYILTEGVLGLIAALRSYRPSGDDPAEPAGAGAEGTARIAGRGIRIVQDGRHRLTDDDRRELDRVLRRLAGAMHSQDMAHKGFWKADRSLLELPDELCLPARQSPARVLTAAYLALLGSIESAGEDTVDDDDAVEITEASTGTLLRRLDQAPDEDRRELIRLFREAARDETDPDLKSFATGFPEAIGLADEDE</sequence>
<comment type="caution">
    <text evidence="2">The sequence shown here is derived from an EMBL/GenBank/DDBJ whole genome shotgun (WGS) entry which is preliminary data.</text>
</comment>
<organism evidence="2 3">
    <name type="scientific">Streptomyces musisoli</name>
    <dbReference type="NCBI Taxonomy" id="2802280"/>
    <lineage>
        <taxon>Bacteria</taxon>
        <taxon>Bacillati</taxon>
        <taxon>Actinomycetota</taxon>
        <taxon>Actinomycetes</taxon>
        <taxon>Kitasatosporales</taxon>
        <taxon>Streptomycetaceae</taxon>
        <taxon>Streptomyces</taxon>
    </lineage>
</organism>
<keyword evidence="3" id="KW-1185">Reference proteome</keyword>
<dbReference type="Proteomes" id="UP000621386">
    <property type="component" value="Unassembled WGS sequence"/>
</dbReference>
<reference evidence="2 3" key="1">
    <citation type="submission" date="2021-01" db="EMBL/GenBank/DDBJ databases">
        <title>WGS of actinomycetes isolated from Thailand.</title>
        <authorList>
            <person name="Thawai C."/>
        </authorList>
    </citation>
    <scope>NUCLEOTIDE SEQUENCE [LARGE SCALE GENOMIC DNA]</scope>
    <source>
        <strain evidence="2 3">CH5-8</strain>
    </source>
</reference>
<accession>A0ABS1NVB4</accession>